<keyword evidence="2" id="KW-1185">Reference proteome</keyword>
<comment type="caution">
    <text evidence="1">The sequence shown here is derived from an EMBL/GenBank/DDBJ whole genome shotgun (WGS) entry which is preliminary data.</text>
</comment>
<dbReference type="AlphaFoldDB" id="A0A8J7UKT0"/>
<sequence>MNIPLSRLIEGMIATLRTDVIPHVQDPYARGQAVGIIDLLNNIEPRIDWATPPLAALVKVKHELLSKIAAVAPKAIDVPAHRKCQTAGDYLAFKAELDAGLGNALAALWPSRGEARSADAIALIQAHLHDEASTAMRTTRKPSFAEIASGGVQARKA</sequence>
<dbReference type="Proteomes" id="UP000666240">
    <property type="component" value="Unassembled WGS sequence"/>
</dbReference>
<evidence type="ECO:0000313" key="2">
    <source>
        <dbReference type="Proteomes" id="UP000666240"/>
    </source>
</evidence>
<dbReference type="RefSeq" id="WP_209336230.1">
    <property type="nucleotide sequence ID" value="NZ_JAGIYY010000006.1"/>
</dbReference>
<dbReference type="EMBL" id="JAGIYY010000006">
    <property type="protein sequence ID" value="MBP0440205.1"/>
    <property type="molecule type" value="Genomic_DNA"/>
</dbReference>
<reference evidence="1" key="1">
    <citation type="submission" date="2021-03" db="EMBL/GenBank/DDBJ databases">
        <title>Genome sequencing and assembly of Tianweitania sediminis.</title>
        <authorList>
            <person name="Chhetri G."/>
        </authorList>
    </citation>
    <scope>NUCLEOTIDE SEQUENCE</scope>
    <source>
        <strain evidence="1">Z8</strain>
    </source>
</reference>
<name>A0A8J7UKT0_9HYPH</name>
<accession>A0A8J7UKT0</accession>
<organism evidence="1 2">
    <name type="scientific">Tianweitania sediminis</name>
    <dbReference type="NCBI Taxonomy" id="1502156"/>
    <lineage>
        <taxon>Bacteria</taxon>
        <taxon>Pseudomonadati</taxon>
        <taxon>Pseudomonadota</taxon>
        <taxon>Alphaproteobacteria</taxon>
        <taxon>Hyphomicrobiales</taxon>
        <taxon>Phyllobacteriaceae</taxon>
        <taxon>Tianweitania</taxon>
    </lineage>
</organism>
<evidence type="ECO:0000313" key="1">
    <source>
        <dbReference type="EMBL" id="MBP0440205.1"/>
    </source>
</evidence>
<proteinExistence type="predicted"/>
<protein>
    <submittedName>
        <fullName evidence="1">Uncharacterized protein</fullName>
    </submittedName>
</protein>
<gene>
    <name evidence="1" type="ORF">J5Y06_16240</name>
</gene>